<dbReference type="Proteomes" id="UP000663877">
    <property type="component" value="Unassembled WGS sequence"/>
</dbReference>
<reference evidence="2" key="1">
    <citation type="submission" date="2021-02" db="EMBL/GenBank/DDBJ databases">
        <authorList>
            <person name="Nowell W R."/>
        </authorList>
    </citation>
    <scope>NUCLEOTIDE SEQUENCE</scope>
</reference>
<comment type="caution">
    <text evidence="2">The sequence shown here is derived from an EMBL/GenBank/DDBJ whole genome shotgun (WGS) entry which is preliminary data.</text>
</comment>
<protein>
    <submittedName>
        <fullName evidence="2">Uncharacterized protein</fullName>
    </submittedName>
</protein>
<dbReference type="AlphaFoldDB" id="A0A814VNK9"/>
<dbReference type="EMBL" id="CAJNOM010000181">
    <property type="protein sequence ID" value="CAF1190766.1"/>
    <property type="molecule type" value="Genomic_DNA"/>
</dbReference>
<evidence type="ECO:0000256" key="1">
    <source>
        <dbReference type="SAM" id="MobiDB-lite"/>
    </source>
</evidence>
<feature type="region of interest" description="Disordered" evidence="1">
    <location>
        <begin position="1"/>
        <end position="50"/>
    </location>
</feature>
<sequence>MADSNTADQKTNRSPRWLQPTQMFPGASKTIQNDNECSGESEEENISRDYDRDTGTLFMQQFDACEQNVSEFISLYHSQDFNLRNAKNQQFLQMLEPKSKENTEKNRRL</sequence>
<evidence type="ECO:0000313" key="2">
    <source>
        <dbReference type="EMBL" id="CAF1190766.1"/>
    </source>
</evidence>
<evidence type="ECO:0000313" key="4">
    <source>
        <dbReference type="Proteomes" id="UP000663832"/>
    </source>
</evidence>
<proteinExistence type="predicted"/>
<dbReference type="EMBL" id="CAJNOI010000380">
    <property type="protein sequence ID" value="CAF1262233.1"/>
    <property type="molecule type" value="Genomic_DNA"/>
</dbReference>
<keyword evidence="4" id="KW-1185">Reference proteome</keyword>
<dbReference type="Proteomes" id="UP000663832">
    <property type="component" value="Unassembled WGS sequence"/>
</dbReference>
<name>A0A814VNK9_9BILA</name>
<evidence type="ECO:0000313" key="3">
    <source>
        <dbReference type="EMBL" id="CAF1262233.1"/>
    </source>
</evidence>
<dbReference type="OrthoDB" id="10514696at2759"/>
<gene>
    <name evidence="3" type="ORF">BJG266_LOCUS30186</name>
    <name evidence="2" type="ORF">QVE165_LOCUS25235</name>
</gene>
<accession>A0A814VNK9</accession>
<organism evidence="2 4">
    <name type="scientific">Adineta steineri</name>
    <dbReference type="NCBI Taxonomy" id="433720"/>
    <lineage>
        <taxon>Eukaryota</taxon>
        <taxon>Metazoa</taxon>
        <taxon>Spiralia</taxon>
        <taxon>Gnathifera</taxon>
        <taxon>Rotifera</taxon>
        <taxon>Eurotatoria</taxon>
        <taxon>Bdelloidea</taxon>
        <taxon>Adinetida</taxon>
        <taxon>Adinetidae</taxon>
        <taxon>Adineta</taxon>
    </lineage>
</organism>
<feature type="compositionally biased region" description="Polar residues" evidence="1">
    <location>
        <begin position="1"/>
        <end position="22"/>
    </location>
</feature>